<evidence type="ECO:0000259" key="3">
    <source>
        <dbReference type="Pfam" id="PF03703"/>
    </source>
</evidence>
<keyword evidence="2" id="KW-1133">Transmembrane helix</keyword>
<feature type="compositionally biased region" description="Polar residues" evidence="1">
    <location>
        <begin position="1"/>
        <end position="12"/>
    </location>
</feature>
<organism evidence="4 5">
    <name type="scientific">Microbacterium gilvum</name>
    <dbReference type="NCBI Taxonomy" id="1336204"/>
    <lineage>
        <taxon>Bacteria</taxon>
        <taxon>Bacillati</taxon>
        <taxon>Actinomycetota</taxon>
        <taxon>Actinomycetes</taxon>
        <taxon>Micrococcales</taxon>
        <taxon>Microbacteriaceae</taxon>
        <taxon>Microbacterium</taxon>
    </lineage>
</organism>
<protein>
    <recommendedName>
        <fullName evidence="3">YdbS-like PH domain-containing protein</fullName>
    </recommendedName>
</protein>
<comment type="caution">
    <text evidence="4">The sequence shown here is derived from an EMBL/GenBank/DDBJ whole genome shotgun (WGS) entry which is preliminary data.</text>
</comment>
<sequence>MSDSPTTPQPDSNPGDEPATPPLTRAAARRAAADPQAPTGSTAPEETARAVPPVPPAPPAPAVPPAAAVPPPAAVPPAPPVPPARSAGILPPAAWPPGEDLWVPPAPATPEPSAPVAAPDVLDAGTYPAIREPRGAGRLSLDGTWHQISPKYVVSQFVQNAIFVAVVLAAAGVFWALVVSEPWVWLVAGAIVLVTVLTMIVLPRQARALGYMLRPDDLVFRKGILWQRMVAVPYGRMQLVDITHGPMDRAFGIAKLKMVTAAATTGVEIPGLSQDAAEALRDTLIEVAETRRTGL</sequence>
<keyword evidence="5" id="KW-1185">Reference proteome</keyword>
<feature type="transmembrane region" description="Helical" evidence="2">
    <location>
        <begin position="183"/>
        <end position="202"/>
    </location>
</feature>
<dbReference type="InterPro" id="IPR005182">
    <property type="entry name" value="YdbS-like_PH"/>
</dbReference>
<accession>A0ABP9A6Q4</accession>
<dbReference type="PANTHER" id="PTHR34473:SF3">
    <property type="entry name" value="TRANSMEMBRANE PROTEIN-RELATED"/>
    <property type="match status" value="1"/>
</dbReference>
<gene>
    <name evidence="4" type="ORF">GCM10023351_19120</name>
</gene>
<keyword evidence="2" id="KW-0472">Membrane</keyword>
<feature type="domain" description="YdbS-like PH" evidence="3">
    <location>
        <begin position="207"/>
        <end position="284"/>
    </location>
</feature>
<keyword evidence="2" id="KW-0812">Transmembrane</keyword>
<dbReference type="Pfam" id="PF03703">
    <property type="entry name" value="bPH_2"/>
    <property type="match status" value="1"/>
</dbReference>
<name>A0ABP9A6Q4_9MICO</name>
<dbReference type="EMBL" id="BAABKO010000003">
    <property type="protein sequence ID" value="GAA4774907.1"/>
    <property type="molecule type" value="Genomic_DNA"/>
</dbReference>
<reference evidence="5" key="1">
    <citation type="journal article" date="2019" name="Int. J. Syst. Evol. Microbiol.">
        <title>The Global Catalogue of Microorganisms (GCM) 10K type strain sequencing project: providing services to taxonomists for standard genome sequencing and annotation.</title>
        <authorList>
            <consortium name="The Broad Institute Genomics Platform"/>
            <consortium name="The Broad Institute Genome Sequencing Center for Infectious Disease"/>
            <person name="Wu L."/>
            <person name="Ma J."/>
        </authorList>
    </citation>
    <scope>NUCLEOTIDE SEQUENCE [LARGE SCALE GENOMIC DNA]</scope>
    <source>
        <strain evidence="5">JCM 18537</strain>
    </source>
</reference>
<evidence type="ECO:0000256" key="2">
    <source>
        <dbReference type="SAM" id="Phobius"/>
    </source>
</evidence>
<feature type="compositionally biased region" description="Pro residues" evidence="1">
    <location>
        <begin position="52"/>
        <end position="83"/>
    </location>
</feature>
<feature type="compositionally biased region" description="Pro residues" evidence="1">
    <location>
        <begin position="104"/>
        <end position="113"/>
    </location>
</feature>
<evidence type="ECO:0000313" key="4">
    <source>
        <dbReference type="EMBL" id="GAA4774907.1"/>
    </source>
</evidence>
<evidence type="ECO:0000256" key="1">
    <source>
        <dbReference type="SAM" id="MobiDB-lite"/>
    </source>
</evidence>
<feature type="transmembrane region" description="Helical" evidence="2">
    <location>
        <begin position="157"/>
        <end position="177"/>
    </location>
</feature>
<dbReference type="Proteomes" id="UP001501645">
    <property type="component" value="Unassembled WGS sequence"/>
</dbReference>
<evidence type="ECO:0000313" key="5">
    <source>
        <dbReference type="Proteomes" id="UP001501645"/>
    </source>
</evidence>
<dbReference type="PANTHER" id="PTHR34473">
    <property type="entry name" value="UPF0699 TRANSMEMBRANE PROTEIN YDBS"/>
    <property type="match status" value="1"/>
</dbReference>
<proteinExistence type="predicted"/>
<feature type="compositionally biased region" description="Low complexity" evidence="1">
    <location>
        <begin position="22"/>
        <end position="39"/>
    </location>
</feature>
<feature type="region of interest" description="Disordered" evidence="1">
    <location>
        <begin position="1"/>
        <end position="118"/>
    </location>
</feature>